<accession>A0A0L6UUK0</accession>
<feature type="non-terminal residue" evidence="2">
    <location>
        <position position="452"/>
    </location>
</feature>
<evidence type="ECO:0000313" key="3">
    <source>
        <dbReference type="Proteomes" id="UP000037035"/>
    </source>
</evidence>
<feature type="compositionally biased region" description="Polar residues" evidence="1">
    <location>
        <begin position="25"/>
        <end position="38"/>
    </location>
</feature>
<feature type="region of interest" description="Disordered" evidence="1">
    <location>
        <begin position="21"/>
        <end position="98"/>
    </location>
</feature>
<sequence>MQQALAEKDEIICQLLENVGDISLNDKNSPPKASQKGLTSKPRVAKNTPPNKGKAPQRTLSGPSKLGTPTRGSKSKTSTPTHPTQINSGSASKKITPKKPNQVVMAELPRNFNKTKVCVCSLNHNLAFYAHIKILWGLWEKRPIPPAPNPEFLKEFYRRFSDAEQIQNVADKSSLPAMVPSNKIETFKQLSVGRKNIGQGIVHVEETFVQYSRSCLARMGLRIWCPNLEEPVDSLLNSACRIAAISTFRQVATAGAYDYMSINKTYLKEINILHQCYNHFVHHHMLERYTKETKQSGKFNAEEEKKAIQKARERLQDARYKFAVDQDFPMQYQKIISDIHSHSDDEYSAKHRKYVIKTLPFRSDLAKKIFCRLDKVMLDSNIAQGKRSNQRLRAPSTKPIMTLFPWAPKNLPLDFYNPEWFNNLQPNIRDLVLKSCNPQCLENILACVILNS</sequence>
<dbReference type="OrthoDB" id="2506864at2759"/>
<dbReference type="VEuPathDB" id="FungiDB:VP01_3646g1"/>
<gene>
    <name evidence="2" type="ORF">VP01_3646g1</name>
</gene>
<organism evidence="2 3">
    <name type="scientific">Puccinia sorghi</name>
    <dbReference type="NCBI Taxonomy" id="27349"/>
    <lineage>
        <taxon>Eukaryota</taxon>
        <taxon>Fungi</taxon>
        <taxon>Dikarya</taxon>
        <taxon>Basidiomycota</taxon>
        <taxon>Pucciniomycotina</taxon>
        <taxon>Pucciniomycetes</taxon>
        <taxon>Pucciniales</taxon>
        <taxon>Pucciniaceae</taxon>
        <taxon>Puccinia</taxon>
    </lineage>
</organism>
<reference evidence="2 3" key="1">
    <citation type="submission" date="2015-08" db="EMBL/GenBank/DDBJ databases">
        <title>Next Generation Sequencing and Analysis of the Genome of Puccinia sorghi L Schw, the Causal Agent of Maize Common Rust.</title>
        <authorList>
            <person name="Rochi L."/>
            <person name="Burguener G."/>
            <person name="Darino M."/>
            <person name="Turjanski A."/>
            <person name="Kreff E."/>
            <person name="Dieguez M.J."/>
            <person name="Sacco F."/>
        </authorList>
    </citation>
    <scope>NUCLEOTIDE SEQUENCE [LARGE SCALE GENOMIC DNA]</scope>
    <source>
        <strain evidence="2 3">RO10H11247</strain>
    </source>
</reference>
<comment type="caution">
    <text evidence="2">The sequence shown here is derived from an EMBL/GenBank/DDBJ whole genome shotgun (WGS) entry which is preliminary data.</text>
</comment>
<proteinExistence type="predicted"/>
<evidence type="ECO:0000256" key="1">
    <source>
        <dbReference type="SAM" id="MobiDB-lite"/>
    </source>
</evidence>
<name>A0A0L6UUK0_9BASI</name>
<protein>
    <submittedName>
        <fullName evidence="2">Uncharacterized protein</fullName>
    </submittedName>
</protein>
<dbReference type="Proteomes" id="UP000037035">
    <property type="component" value="Unassembled WGS sequence"/>
</dbReference>
<feature type="compositionally biased region" description="Low complexity" evidence="1">
    <location>
        <begin position="75"/>
        <end position="84"/>
    </location>
</feature>
<dbReference type="AlphaFoldDB" id="A0A0L6UUK0"/>
<keyword evidence="3" id="KW-1185">Reference proteome</keyword>
<dbReference type="EMBL" id="LAVV01008664">
    <property type="protein sequence ID" value="KNZ52218.1"/>
    <property type="molecule type" value="Genomic_DNA"/>
</dbReference>
<evidence type="ECO:0000313" key="2">
    <source>
        <dbReference type="EMBL" id="KNZ52218.1"/>
    </source>
</evidence>